<name>A0AAE0FE52_9CHLO</name>
<sequence length="334" mass="36946">MPNDDGDAELVHNEGAGSGRREEKEPAADTPVQLRVLLHRQTPRATTAPPPARPAGEMDPRGAHSAPPSDQGSIRAAERRAEESKRANLASHIYSTYSDSSAVDRPFLSSGVSMASATSDALAQECNDVLYMRQRQSEGTFYLGGQVYYDLAGQQAQLRRAMVREAEINGGDVRFQRERAARMEPLEDKGIYQLCNVTYNLGDVVRRQEDFPTEISHCLHAADADRNRALVGQLHAASDERGRRPERKRPQGAVPRAHGDPHDQSGFLPLPHHSQAQQRAEDVLEQQRKHSRANSIKVEHASQQVKGLQKKHSLRDEAPLSDSAFKSAIEKTMS</sequence>
<feature type="region of interest" description="Disordered" evidence="1">
    <location>
        <begin position="235"/>
        <end position="334"/>
    </location>
</feature>
<evidence type="ECO:0000313" key="3">
    <source>
        <dbReference type="Proteomes" id="UP001190700"/>
    </source>
</evidence>
<keyword evidence="3" id="KW-1185">Reference proteome</keyword>
<gene>
    <name evidence="2" type="ORF">CYMTET_33096</name>
</gene>
<proteinExistence type="predicted"/>
<evidence type="ECO:0000313" key="2">
    <source>
        <dbReference type="EMBL" id="KAK3257835.1"/>
    </source>
</evidence>
<dbReference type="EMBL" id="LGRX02020066">
    <property type="protein sequence ID" value="KAK3257835.1"/>
    <property type="molecule type" value="Genomic_DNA"/>
</dbReference>
<dbReference type="Proteomes" id="UP001190700">
    <property type="component" value="Unassembled WGS sequence"/>
</dbReference>
<organism evidence="2 3">
    <name type="scientific">Cymbomonas tetramitiformis</name>
    <dbReference type="NCBI Taxonomy" id="36881"/>
    <lineage>
        <taxon>Eukaryota</taxon>
        <taxon>Viridiplantae</taxon>
        <taxon>Chlorophyta</taxon>
        <taxon>Pyramimonadophyceae</taxon>
        <taxon>Pyramimonadales</taxon>
        <taxon>Pyramimonadaceae</taxon>
        <taxon>Cymbomonas</taxon>
    </lineage>
</organism>
<comment type="caution">
    <text evidence="2">The sequence shown here is derived from an EMBL/GenBank/DDBJ whole genome shotgun (WGS) entry which is preliminary data.</text>
</comment>
<reference evidence="2 3" key="1">
    <citation type="journal article" date="2015" name="Genome Biol. Evol.">
        <title>Comparative Genomics of a Bacterivorous Green Alga Reveals Evolutionary Causalities and Consequences of Phago-Mixotrophic Mode of Nutrition.</title>
        <authorList>
            <person name="Burns J.A."/>
            <person name="Paasch A."/>
            <person name="Narechania A."/>
            <person name="Kim E."/>
        </authorList>
    </citation>
    <scope>NUCLEOTIDE SEQUENCE [LARGE SCALE GENOMIC DNA]</scope>
    <source>
        <strain evidence="2 3">PLY_AMNH</strain>
    </source>
</reference>
<protein>
    <submittedName>
        <fullName evidence="2">Uncharacterized protein</fullName>
    </submittedName>
</protein>
<feature type="region of interest" description="Disordered" evidence="1">
    <location>
        <begin position="1"/>
        <end position="84"/>
    </location>
</feature>
<accession>A0AAE0FE52</accession>
<dbReference type="AlphaFoldDB" id="A0AAE0FE52"/>
<evidence type="ECO:0000256" key="1">
    <source>
        <dbReference type="SAM" id="MobiDB-lite"/>
    </source>
</evidence>
<feature type="compositionally biased region" description="Basic and acidic residues" evidence="1">
    <location>
        <begin position="279"/>
        <end position="288"/>
    </location>
</feature>